<feature type="transmembrane region" description="Helical" evidence="6">
    <location>
        <begin position="156"/>
        <end position="177"/>
    </location>
</feature>
<evidence type="ECO:0000256" key="1">
    <source>
        <dbReference type="ARBA" id="ARBA00004141"/>
    </source>
</evidence>
<feature type="transmembrane region" description="Helical" evidence="6">
    <location>
        <begin position="189"/>
        <end position="208"/>
    </location>
</feature>
<evidence type="ECO:0000256" key="4">
    <source>
        <dbReference type="ARBA" id="ARBA00022989"/>
    </source>
</evidence>
<comment type="caution">
    <text evidence="8">The sequence shown here is derived from an EMBL/GenBank/DDBJ whole genome shotgun (WGS) entry which is preliminary data.</text>
</comment>
<accession>A0A926D245</accession>
<keyword evidence="4 6" id="KW-1133">Transmembrane helix</keyword>
<dbReference type="InterPro" id="IPR000620">
    <property type="entry name" value="EamA_dom"/>
</dbReference>
<keyword evidence="9" id="KW-1185">Reference proteome</keyword>
<gene>
    <name evidence="8" type="ORF">H8699_11655</name>
</gene>
<keyword evidence="3 6" id="KW-0812">Transmembrane</keyword>
<dbReference type="RefSeq" id="WP_249285838.1">
    <property type="nucleotide sequence ID" value="NZ_JACRSO010000006.1"/>
</dbReference>
<dbReference type="PANTHER" id="PTHR32322">
    <property type="entry name" value="INNER MEMBRANE TRANSPORTER"/>
    <property type="match status" value="1"/>
</dbReference>
<feature type="transmembrane region" description="Helical" evidence="6">
    <location>
        <begin position="253"/>
        <end position="274"/>
    </location>
</feature>
<feature type="transmembrane region" description="Helical" evidence="6">
    <location>
        <begin position="68"/>
        <end position="90"/>
    </location>
</feature>
<evidence type="ECO:0000313" key="9">
    <source>
        <dbReference type="Proteomes" id="UP000654279"/>
    </source>
</evidence>
<dbReference type="Proteomes" id="UP000654279">
    <property type="component" value="Unassembled WGS sequence"/>
</dbReference>
<dbReference type="EMBL" id="JACRSO010000006">
    <property type="protein sequence ID" value="MBC8530086.1"/>
    <property type="molecule type" value="Genomic_DNA"/>
</dbReference>
<feature type="transmembrane region" description="Helical" evidence="6">
    <location>
        <begin position="97"/>
        <end position="117"/>
    </location>
</feature>
<proteinExistence type="inferred from homology"/>
<dbReference type="AlphaFoldDB" id="A0A926D245"/>
<dbReference type="InterPro" id="IPR050638">
    <property type="entry name" value="AA-Vitamin_Transporters"/>
</dbReference>
<evidence type="ECO:0000256" key="6">
    <source>
        <dbReference type="SAM" id="Phobius"/>
    </source>
</evidence>
<feature type="transmembrane region" description="Helical" evidence="6">
    <location>
        <begin position="6"/>
        <end position="22"/>
    </location>
</feature>
<dbReference type="GO" id="GO:0016020">
    <property type="term" value="C:membrane"/>
    <property type="evidence" value="ECO:0007669"/>
    <property type="project" value="UniProtKB-SubCell"/>
</dbReference>
<evidence type="ECO:0000313" key="8">
    <source>
        <dbReference type="EMBL" id="MBC8530086.1"/>
    </source>
</evidence>
<evidence type="ECO:0000259" key="7">
    <source>
        <dbReference type="Pfam" id="PF00892"/>
    </source>
</evidence>
<evidence type="ECO:0000256" key="5">
    <source>
        <dbReference type="ARBA" id="ARBA00023136"/>
    </source>
</evidence>
<evidence type="ECO:0000256" key="2">
    <source>
        <dbReference type="ARBA" id="ARBA00007362"/>
    </source>
</evidence>
<dbReference type="SUPFAM" id="SSF103481">
    <property type="entry name" value="Multidrug resistance efflux transporter EmrE"/>
    <property type="match status" value="2"/>
</dbReference>
<feature type="domain" description="EamA" evidence="7">
    <location>
        <begin position="5"/>
        <end position="134"/>
    </location>
</feature>
<feature type="transmembrane region" description="Helical" evidence="6">
    <location>
        <begin position="42"/>
        <end position="62"/>
    </location>
</feature>
<sequence>MALHYLWLFIAVICFSVQLTAVKEYNHRFSKGKATLFQFQALHLYVASGLTLIVCLAGGGFGPLLPATLWYGLLFGAVFIWFFFFYTMAIDTGPMSFTTLCNSSANIFPVLIGLLFWGETLSPLQYCGIALVLVMFYLGSGIGTNTGENRKASGRWLIYVALMMACSGTLMTLTKLHPMLTGGLQVPEFYTIGLGTAATIALILSLIFHKGKGEAVNRLGPRLVGTCAIAGVGTCAGNQLMGLVASQGVNASIMFPFVNGAQVVFITLISTLVYRERLTRRTLIALGIGIVALVLISV</sequence>
<dbReference type="Gene3D" id="1.10.3730.20">
    <property type="match status" value="1"/>
</dbReference>
<dbReference type="Pfam" id="PF00892">
    <property type="entry name" value="EamA"/>
    <property type="match status" value="1"/>
</dbReference>
<protein>
    <submittedName>
        <fullName evidence="8">EamA family transporter</fullName>
    </submittedName>
</protein>
<feature type="transmembrane region" description="Helical" evidence="6">
    <location>
        <begin position="123"/>
        <end position="144"/>
    </location>
</feature>
<keyword evidence="5 6" id="KW-0472">Membrane</keyword>
<comment type="similarity">
    <text evidence="2">Belongs to the EamA transporter family.</text>
</comment>
<comment type="subcellular location">
    <subcellularLocation>
        <location evidence="1">Membrane</location>
        <topology evidence="1">Multi-pass membrane protein</topology>
    </subcellularLocation>
</comment>
<feature type="transmembrane region" description="Helical" evidence="6">
    <location>
        <begin position="281"/>
        <end position="297"/>
    </location>
</feature>
<organism evidence="8 9">
    <name type="scientific">Luoshenia tenuis</name>
    <dbReference type="NCBI Taxonomy" id="2763654"/>
    <lineage>
        <taxon>Bacteria</taxon>
        <taxon>Bacillati</taxon>
        <taxon>Bacillota</taxon>
        <taxon>Clostridia</taxon>
        <taxon>Christensenellales</taxon>
        <taxon>Christensenellaceae</taxon>
        <taxon>Luoshenia</taxon>
    </lineage>
</organism>
<feature type="transmembrane region" description="Helical" evidence="6">
    <location>
        <begin position="220"/>
        <end position="241"/>
    </location>
</feature>
<dbReference type="PANTHER" id="PTHR32322:SF2">
    <property type="entry name" value="EAMA DOMAIN-CONTAINING PROTEIN"/>
    <property type="match status" value="1"/>
</dbReference>
<name>A0A926D245_9FIRM</name>
<evidence type="ECO:0000256" key="3">
    <source>
        <dbReference type="ARBA" id="ARBA00022692"/>
    </source>
</evidence>
<reference evidence="8" key="1">
    <citation type="submission" date="2020-08" db="EMBL/GenBank/DDBJ databases">
        <title>Genome public.</title>
        <authorList>
            <person name="Liu C."/>
            <person name="Sun Q."/>
        </authorList>
    </citation>
    <scope>NUCLEOTIDE SEQUENCE</scope>
    <source>
        <strain evidence="8">NSJ-44</strain>
    </source>
</reference>
<dbReference type="InterPro" id="IPR037185">
    <property type="entry name" value="EmrE-like"/>
</dbReference>